<dbReference type="PANTHER" id="PTHR43692:SF1">
    <property type="entry name" value="UDP-N-ACETYLMURAMOYLALANINE--D-GLUTAMATE LIGASE"/>
    <property type="match status" value="1"/>
</dbReference>
<evidence type="ECO:0000256" key="5">
    <source>
        <dbReference type="ARBA" id="ARBA00022741"/>
    </source>
</evidence>
<accession>A0ABR6F2Z4</accession>
<dbReference type="InterPro" id="IPR036615">
    <property type="entry name" value="Mur_ligase_C_dom_sf"/>
</dbReference>
<evidence type="ECO:0000256" key="8">
    <source>
        <dbReference type="RuleBase" id="RU003664"/>
    </source>
</evidence>
<comment type="catalytic activity">
    <reaction evidence="7 8">
        <text>UDP-N-acetyl-alpha-D-muramoyl-L-alanine + D-glutamate + ATP = UDP-N-acetyl-alpha-D-muramoyl-L-alanyl-D-glutamate + ADP + phosphate + H(+)</text>
        <dbReference type="Rhea" id="RHEA:16429"/>
        <dbReference type="ChEBI" id="CHEBI:15378"/>
        <dbReference type="ChEBI" id="CHEBI:29986"/>
        <dbReference type="ChEBI" id="CHEBI:30616"/>
        <dbReference type="ChEBI" id="CHEBI:43474"/>
        <dbReference type="ChEBI" id="CHEBI:83898"/>
        <dbReference type="ChEBI" id="CHEBI:83900"/>
        <dbReference type="ChEBI" id="CHEBI:456216"/>
        <dbReference type="EC" id="6.3.2.9"/>
    </reaction>
</comment>
<sequence>MEKQRIVVLGAGESGVGAAMLAQKQGFEVFVSDLGAIATQYKERLEELNIAFEEKQHTAELILNATEVVKSPGIPETAPMIKALKEKGISVISEIEFAKRYTKAKTICITGSNGKTTTSLLTYHILKNAGLNVALAGNIGNSFAALVATADFDYYVLEISSFMLDDMYAFRADISILLNITPDHLDRYDYKLSNYAASKLRITQNQQSDDVFIYCADDDETLKAMKSVKINSKIVAFSIRKEIENGAYLEGNNLHININLKEELTMSITELALQGKHNVYNSMAAGIVAKILDIKNSVIRESMSDFKNVEHRLEHVGKISGVEYINDSKATNVNSTWYALESVNPGVILIMGGVDKGNDYSMLKDLVREKVRAIVCLGKDNKRIHEAFEDDVEVIVNTFSANEAVQVAYHLANKGNTVLLSPACASFDLFKNYEDRGNQFKMAVKEL</sequence>
<dbReference type="Proteomes" id="UP000636110">
    <property type="component" value="Unassembled WGS sequence"/>
</dbReference>
<keyword evidence="7 8" id="KW-0131">Cell cycle</keyword>
<dbReference type="Pfam" id="PF02875">
    <property type="entry name" value="Mur_ligase_C"/>
    <property type="match status" value="1"/>
</dbReference>
<dbReference type="RefSeq" id="WP_182961546.1">
    <property type="nucleotide sequence ID" value="NZ_WNXC01000010.1"/>
</dbReference>
<protein>
    <recommendedName>
        <fullName evidence="7 8">UDP-N-acetylmuramoylalanine--D-glutamate ligase</fullName>
        <ecNumber evidence="7 8">6.3.2.9</ecNumber>
    </recommendedName>
    <alternativeName>
        <fullName evidence="7">D-glutamic acid-adding enzyme</fullName>
    </alternativeName>
    <alternativeName>
        <fullName evidence="7">UDP-N-acetylmuramoyl-L-alanyl-D-glutamate synthetase</fullName>
    </alternativeName>
</protein>
<dbReference type="GO" id="GO:0008764">
    <property type="term" value="F:UDP-N-acetylmuramoylalanine-D-glutamate ligase activity"/>
    <property type="evidence" value="ECO:0007669"/>
    <property type="project" value="UniProtKB-EC"/>
</dbReference>
<dbReference type="Gene3D" id="3.90.190.20">
    <property type="entry name" value="Mur ligase, C-terminal domain"/>
    <property type="match status" value="1"/>
</dbReference>
<evidence type="ECO:0000256" key="7">
    <source>
        <dbReference type="HAMAP-Rule" id="MF_00639"/>
    </source>
</evidence>
<dbReference type="Pfam" id="PF21799">
    <property type="entry name" value="MurD-like_N"/>
    <property type="match status" value="1"/>
</dbReference>
<evidence type="ECO:0000256" key="3">
    <source>
        <dbReference type="ARBA" id="ARBA00022490"/>
    </source>
</evidence>
<dbReference type="PANTHER" id="PTHR43692">
    <property type="entry name" value="UDP-N-ACETYLMURAMOYLALANINE--D-GLUTAMATE LIGASE"/>
    <property type="match status" value="1"/>
</dbReference>
<dbReference type="InterPro" id="IPR005762">
    <property type="entry name" value="MurD"/>
</dbReference>
<name>A0ABR6F2Z4_9SPHI</name>
<evidence type="ECO:0000256" key="4">
    <source>
        <dbReference type="ARBA" id="ARBA00022598"/>
    </source>
</evidence>
<keyword evidence="5 7" id="KW-0547">Nucleotide-binding</keyword>
<dbReference type="InterPro" id="IPR004101">
    <property type="entry name" value="Mur_ligase_C"/>
</dbReference>
<dbReference type="EMBL" id="WNXC01000010">
    <property type="protein sequence ID" value="MBB2151591.1"/>
    <property type="molecule type" value="Genomic_DNA"/>
</dbReference>
<dbReference type="SUPFAM" id="SSF53623">
    <property type="entry name" value="MurD-like peptide ligases, catalytic domain"/>
    <property type="match status" value="1"/>
</dbReference>
<feature type="binding site" evidence="7">
    <location>
        <begin position="111"/>
        <end position="117"/>
    </location>
    <ligand>
        <name>ATP</name>
        <dbReference type="ChEBI" id="CHEBI:30616"/>
    </ligand>
</feature>
<feature type="domain" description="Mur ligase C-terminal" evidence="9">
    <location>
        <begin position="311"/>
        <end position="424"/>
    </location>
</feature>
<comment type="function">
    <text evidence="7 8">Cell wall formation. Catalyzes the addition of glutamate to the nucleotide precursor UDP-N-acetylmuramoyl-L-alanine (UMA).</text>
</comment>
<keyword evidence="7 8" id="KW-0573">Peptidoglycan synthesis</keyword>
<feature type="domain" description="Mur ligase central" evidence="10">
    <location>
        <begin position="109"/>
        <end position="288"/>
    </location>
</feature>
<dbReference type="NCBIfam" id="TIGR01087">
    <property type="entry name" value="murD"/>
    <property type="match status" value="1"/>
</dbReference>
<dbReference type="Gene3D" id="3.40.50.720">
    <property type="entry name" value="NAD(P)-binding Rossmann-like Domain"/>
    <property type="match status" value="1"/>
</dbReference>
<keyword evidence="12" id="KW-1185">Reference proteome</keyword>
<dbReference type="Gene3D" id="3.40.1190.10">
    <property type="entry name" value="Mur-like, catalytic domain"/>
    <property type="match status" value="1"/>
</dbReference>
<gene>
    <name evidence="7 11" type="primary">murD</name>
    <name evidence="11" type="ORF">GM920_22010</name>
</gene>
<evidence type="ECO:0000259" key="9">
    <source>
        <dbReference type="Pfam" id="PF02875"/>
    </source>
</evidence>
<dbReference type="EC" id="6.3.2.9" evidence="7 8"/>
<keyword evidence="7 8" id="KW-0132">Cell division</keyword>
<keyword evidence="6 7" id="KW-0067">ATP-binding</keyword>
<dbReference type="InterPro" id="IPR036565">
    <property type="entry name" value="Mur-like_cat_sf"/>
</dbReference>
<evidence type="ECO:0000313" key="11">
    <source>
        <dbReference type="EMBL" id="MBB2151591.1"/>
    </source>
</evidence>
<evidence type="ECO:0000259" key="10">
    <source>
        <dbReference type="Pfam" id="PF08245"/>
    </source>
</evidence>
<dbReference type="SUPFAM" id="SSF51984">
    <property type="entry name" value="MurCD N-terminal domain"/>
    <property type="match status" value="1"/>
</dbReference>
<evidence type="ECO:0000256" key="2">
    <source>
        <dbReference type="ARBA" id="ARBA00004752"/>
    </source>
</evidence>
<comment type="subcellular location">
    <subcellularLocation>
        <location evidence="1 7 8">Cytoplasm</location>
    </subcellularLocation>
</comment>
<reference evidence="11 12" key="1">
    <citation type="submission" date="2019-11" db="EMBL/GenBank/DDBJ databases">
        <title>Description of Pedobacter sp. LMG 31462T.</title>
        <authorList>
            <person name="Carlier A."/>
            <person name="Qi S."/>
            <person name="Vandamme P."/>
        </authorList>
    </citation>
    <scope>NUCLEOTIDE SEQUENCE [LARGE SCALE GENOMIC DNA]</scope>
    <source>
        <strain evidence="11 12">LMG 31462</strain>
    </source>
</reference>
<evidence type="ECO:0000313" key="12">
    <source>
        <dbReference type="Proteomes" id="UP000636110"/>
    </source>
</evidence>
<organism evidence="11 12">
    <name type="scientific">Pedobacter gandavensis</name>
    <dbReference type="NCBI Taxonomy" id="2679963"/>
    <lineage>
        <taxon>Bacteria</taxon>
        <taxon>Pseudomonadati</taxon>
        <taxon>Bacteroidota</taxon>
        <taxon>Sphingobacteriia</taxon>
        <taxon>Sphingobacteriales</taxon>
        <taxon>Sphingobacteriaceae</taxon>
        <taxon>Pedobacter</taxon>
    </lineage>
</organism>
<proteinExistence type="inferred from homology"/>
<keyword evidence="7 8" id="KW-0133">Cell shape</keyword>
<dbReference type="SUPFAM" id="SSF53244">
    <property type="entry name" value="MurD-like peptide ligases, peptide-binding domain"/>
    <property type="match status" value="1"/>
</dbReference>
<evidence type="ECO:0000256" key="6">
    <source>
        <dbReference type="ARBA" id="ARBA00022840"/>
    </source>
</evidence>
<evidence type="ECO:0000256" key="1">
    <source>
        <dbReference type="ARBA" id="ARBA00004496"/>
    </source>
</evidence>
<comment type="caution">
    <text evidence="11">The sequence shown here is derived from an EMBL/GenBank/DDBJ whole genome shotgun (WGS) entry which is preliminary data.</text>
</comment>
<comment type="pathway">
    <text evidence="2 7 8">Cell wall biogenesis; peptidoglycan biosynthesis.</text>
</comment>
<keyword evidence="7 8" id="KW-0961">Cell wall biogenesis/degradation</keyword>
<dbReference type="InterPro" id="IPR013221">
    <property type="entry name" value="Mur_ligase_cen"/>
</dbReference>
<keyword evidence="4 7" id="KW-0436">Ligase</keyword>
<comment type="similarity">
    <text evidence="7">Belongs to the MurCDEF family.</text>
</comment>
<dbReference type="HAMAP" id="MF_00639">
    <property type="entry name" value="MurD"/>
    <property type="match status" value="1"/>
</dbReference>
<dbReference type="Pfam" id="PF08245">
    <property type="entry name" value="Mur_ligase_M"/>
    <property type="match status" value="1"/>
</dbReference>
<keyword evidence="3 7" id="KW-0963">Cytoplasm</keyword>